<dbReference type="AlphaFoldDB" id="A0A1H1A191"/>
<accession>A0A1H1A191</accession>
<dbReference type="STRING" id="995062.SAMN04489718_1339"/>
<evidence type="ECO:0000313" key="3">
    <source>
        <dbReference type="Proteomes" id="UP000199301"/>
    </source>
</evidence>
<evidence type="ECO:0000256" key="1">
    <source>
        <dbReference type="SAM" id="MobiDB-lite"/>
    </source>
</evidence>
<keyword evidence="3" id="KW-1185">Reference proteome</keyword>
<name>A0A1H1A191_9ACTN</name>
<gene>
    <name evidence="2" type="ORF">SAMN04489718_1339</name>
</gene>
<protein>
    <submittedName>
        <fullName evidence="2">Uncharacterized protein</fullName>
    </submittedName>
</protein>
<feature type="region of interest" description="Disordered" evidence="1">
    <location>
        <begin position="27"/>
        <end position="51"/>
    </location>
</feature>
<evidence type="ECO:0000313" key="2">
    <source>
        <dbReference type="EMBL" id="SDQ33046.1"/>
    </source>
</evidence>
<dbReference type="EMBL" id="FNKO01000001">
    <property type="protein sequence ID" value="SDQ33046.1"/>
    <property type="molecule type" value="Genomic_DNA"/>
</dbReference>
<organism evidence="2 3">
    <name type="scientific">Actinopolyspora saharensis</name>
    <dbReference type="NCBI Taxonomy" id="995062"/>
    <lineage>
        <taxon>Bacteria</taxon>
        <taxon>Bacillati</taxon>
        <taxon>Actinomycetota</taxon>
        <taxon>Actinomycetes</taxon>
        <taxon>Actinopolysporales</taxon>
        <taxon>Actinopolysporaceae</taxon>
        <taxon>Actinopolyspora</taxon>
    </lineage>
</organism>
<proteinExistence type="predicted"/>
<sequence length="226" mass="24024">MIPPVQLRVSPGSGSAGRCRRFRRERGTGGTQFCGARAAPEEGRSRKAPPGGAWVVVDSRGCAGGCPSSRAGGAGLRRRAVVEARFRPPGEAECFFEGTFLPRCFVGNRFSGMLSRGEELFSSEVRPGEVGTSAGSAPRPRVAPAGSTRIEGTETGGSCSEGVTSCVRGVRVFSTQRNHCRVDADGYHRVRRRVSDPHSEVSNEMVVGLTASRLECGSGGVRLRRR</sequence>
<reference evidence="3" key="1">
    <citation type="submission" date="2016-10" db="EMBL/GenBank/DDBJ databases">
        <authorList>
            <person name="Varghese N."/>
            <person name="Submissions S."/>
        </authorList>
    </citation>
    <scope>NUCLEOTIDE SEQUENCE [LARGE SCALE GENOMIC DNA]</scope>
    <source>
        <strain evidence="3">DSM 45459</strain>
    </source>
</reference>
<feature type="region of interest" description="Disordered" evidence="1">
    <location>
        <begin position="125"/>
        <end position="159"/>
    </location>
</feature>
<dbReference type="Proteomes" id="UP000199301">
    <property type="component" value="Unassembled WGS sequence"/>
</dbReference>